<keyword evidence="2" id="KW-1185">Reference proteome</keyword>
<accession>A0A4Y8PRL1</accession>
<dbReference type="PANTHER" id="PTHR38009:SF1">
    <property type="entry name" value="CONSERVED HYPOTHETICAL PHAGE TAIL PROTEIN"/>
    <property type="match status" value="1"/>
</dbReference>
<dbReference type="EMBL" id="MYFO01000047">
    <property type="protein sequence ID" value="TFE83550.1"/>
    <property type="molecule type" value="Genomic_DNA"/>
</dbReference>
<proteinExistence type="predicted"/>
<name>A0A4Y8PRL1_9BACL</name>
<reference evidence="1 2" key="1">
    <citation type="submission" date="2017-03" db="EMBL/GenBank/DDBJ databases">
        <title>Isolation of Levoglucosan Utilizing Bacteria.</title>
        <authorList>
            <person name="Arya A.S."/>
        </authorList>
    </citation>
    <scope>NUCLEOTIDE SEQUENCE [LARGE SCALE GENOMIC DNA]</scope>
    <source>
        <strain evidence="1 2">MEC069</strain>
    </source>
</reference>
<dbReference type="OrthoDB" id="73314at2"/>
<protein>
    <submittedName>
        <fullName evidence="1">Phage tail protein</fullName>
    </submittedName>
</protein>
<evidence type="ECO:0000313" key="1">
    <source>
        <dbReference type="EMBL" id="TFE83550.1"/>
    </source>
</evidence>
<sequence length="146" mass="16301">MLSRTYDVGASLRFQVELDGMIAAGFSEVKGLQSETEVKPHWEGGLNTHPHYLIEHTKYPNLILTRGITTSSELWSWYADVVAGTIKRKNGAIILNNFAGKEICRWNFYDAFPVKWSGPDLSGMSNNIAVETIELVHGGLKATFKK</sequence>
<dbReference type="Pfam" id="PF06841">
    <property type="entry name" value="Phage_T4_gp19"/>
    <property type="match status" value="1"/>
</dbReference>
<dbReference type="Proteomes" id="UP000298246">
    <property type="component" value="Unassembled WGS sequence"/>
</dbReference>
<dbReference type="InterPro" id="IPR010667">
    <property type="entry name" value="Phage_T4_Gp19"/>
</dbReference>
<dbReference type="InterPro" id="IPR011747">
    <property type="entry name" value="CHP02241"/>
</dbReference>
<dbReference type="AlphaFoldDB" id="A0A4Y8PRL1"/>
<dbReference type="PANTHER" id="PTHR38009">
    <property type="entry name" value="CONSERVED HYPOTHETICAL PHAGE TAIL PROTEIN"/>
    <property type="match status" value="1"/>
</dbReference>
<gene>
    <name evidence="1" type="ORF">B5M42_22665</name>
</gene>
<dbReference type="GO" id="GO:0005198">
    <property type="term" value="F:structural molecule activity"/>
    <property type="evidence" value="ECO:0007669"/>
    <property type="project" value="InterPro"/>
</dbReference>
<dbReference type="NCBIfam" id="TIGR02241">
    <property type="entry name" value="conserved hypothetical phage tail region protein"/>
    <property type="match status" value="1"/>
</dbReference>
<organism evidence="1 2">
    <name type="scientific">Paenibacillus athensensis</name>
    <dbReference type="NCBI Taxonomy" id="1967502"/>
    <lineage>
        <taxon>Bacteria</taxon>
        <taxon>Bacillati</taxon>
        <taxon>Bacillota</taxon>
        <taxon>Bacilli</taxon>
        <taxon>Bacillales</taxon>
        <taxon>Paenibacillaceae</taxon>
        <taxon>Paenibacillus</taxon>
    </lineage>
</organism>
<evidence type="ECO:0000313" key="2">
    <source>
        <dbReference type="Proteomes" id="UP000298246"/>
    </source>
</evidence>
<comment type="caution">
    <text evidence="1">The sequence shown here is derived from an EMBL/GenBank/DDBJ whole genome shotgun (WGS) entry which is preliminary data.</text>
</comment>